<feature type="non-terminal residue" evidence="2">
    <location>
        <position position="171"/>
    </location>
</feature>
<dbReference type="EMBL" id="ASPP01010754">
    <property type="protein sequence ID" value="ETO22415.1"/>
    <property type="molecule type" value="Genomic_DNA"/>
</dbReference>
<sequence length="171" mass="20403">MNNYANTKKSAYENVTIYCFKKRNFHNLVLLFILVCLTMYSFCAFLLEENEQCEAVNEHSILRIVKESKQFIFNEVASTLNKFYFYLKFGNFDCKLVAQTTNRSHNLKKLCELHVDGRIKYKNYHTQYNLHAQQITPKHNGMFNNNKKINITKRKIDKRIVLVEIMKMKIK</sequence>
<keyword evidence="3" id="KW-1185">Reference proteome</keyword>
<keyword evidence="1" id="KW-0812">Transmembrane</keyword>
<evidence type="ECO:0000256" key="1">
    <source>
        <dbReference type="SAM" id="Phobius"/>
    </source>
</evidence>
<protein>
    <recommendedName>
        <fullName evidence="4">Transmembrane protein</fullName>
    </recommendedName>
</protein>
<reference evidence="2 3" key="1">
    <citation type="journal article" date="2013" name="Curr. Biol.">
        <title>The Genome of the Foraminiferan Reticulomyxa filosa.</title>
        <authorList>
            <person name="Glockner G."/>
            <person name="Hulsmann N."/>
            <person name="Schleicher M."/>
            <person name="Noegel A.A."/>
            <person name="Eichinger L."/>
            <person name="Gallinger C."/>
            <person name="Pawlowski J."/>
            <person name="Sierra R."/>
            <person name="Euteneuer U."/>
            <person name="Pillet L."/>
            <person name="Moustafa A."/>
            <person name="Platzer M."/>
            <person name="Groth M."/>
            <person name="Szafranski K."/>
            <person name="Schliwa M."/>
        </authorList>
    </citation>
    <scope>NUCLEOTIDE SEQUENCE [LARGE SCALE GENOMIC DNA]</scope>
</reference>
<feature type="transmembrane region" description="Helical" evidence="1">
    <location>
        <begin position="28"/>
        <end position="47"/>
    </location>
</feature>
<dbReference type="AlphaFoldDB" id="X6N821"/>
<evidence type="ECO:0000313" key="2">
    <source>
        <dbReference type="EMBL" id="ETO22415.1"/>
    </source>
</evidence>
<evidence type="ECO:0000313" key="3">
    <source>
        <dbReference type="Proteomes" id="UP000023152"/>
    </source>
</evidence>
<dbReference type="Proteomes" id="UP000023152">
    <property type="component" value="Unassembled WGS sequence"/>
</dbReference>
<gene>
    <name evidence="2" type="ORF">RFI_14784</name>
</gene>
<organism evidence="2 3">
    <name type="scientific">Reticulomyxa filosa</name>
    <dbReference type="NCBI Taxonomy" id="46433"/>
    <lineage>
        <taxon>Eukaryota</taxon>
        <taxon>Sar</taxon>
        <taxon>Rhizaria</taxon>
        <taxon>Retaria</taxon>
        <taxon>Foraminifera</taxon>
        <taxon>Monothalamids</taxon>
        <taxon>Reticulomyxidae</taxon>
        <taxon>Reticulomyxa</taxon>
    </lineage>
</organism>
<keyword evidence="1" id="KW-1133">Transmembrane helix</keyword>
<name>X6N821_RETFI</name>
<accession>X6N821</accession>
<proteinExistence type="predicted"/>
<evidence type="ECO:0008006" key="4">
    <source>
        <dbReference type="Google" id="ProtNLM"/>
    </source>
</evidence>
<comment type="caution">
    <text evidence="2">The sequence shown here is derived from an EMBL/GenBank/DDBJ whole genome shotgun (WGS) entry which is preliminary data.</text>
</comment>
<keyword evidence="1" id="KW-0472">Membrane</keyword>